<dbReference type="AlphaFoldDB" id="A0A8J3XG35"/>
<sequence>MSKRLPTGLYLFLAFKFALGAVTKYWAAPTHLVIMGILAPADWRDLLRAPAGEERIPVLVKQAAN</sequence>
<protein>
    <submittedName>
        <fullName evidence="1">Uncharacterized protein</fullName>
    </submittedName>
</protein>
<keyword evidence="2" id="KW-1185">Reference proteome</keyword>
<dbReference type="Proteomes" id="UP000622547">
    <property type="component" value="Unassembled WGS sequence"/>
</dbReference>
<organism evidence="1 2">
    <name type="scientific">Planotetraspora phitsanulokensis</name>
    <dbReference type="NCBI Taxonomy" id="575192"/>
    <lineage>
        <taxon>Bacteria</taxon>
        <taxon>Bacillati</taxon>
        <taxon>Actinomycetota</taxon>
        <taxon>Actinomycetes</taxon>
        <taxon>Streptosporangiales</taxon>
        <taxon>Streptosporangiaceae</taxon>
        <taxon>Planotetraspora</taxon>
    </lineage>
</organism>
<evidence type="ECO:0000313" key="2">
    <source>
        <dbReference type="Proteomes" id="UP000622547"/>
    </source>
</evidence>
<reference evidence="1 2" key="1">
    <citation type="submission" date="2021-01" db="EMBL/GenBank/DDBJ databases">
        <title>Whole genome shotgun sequence of Planotetraspora phitsanulokensis NBRC 104273.</title>
        <authorList>
            <person name="Komaki H."/>
            <person name="Tamura T."/>
        </authorList>
    </citation>
    <scope>NUCLEOTIDE SEQUENCE [LARGE SCALE GENOMIC DNA]</scope>
    <source>
        <strain evidence="1 2">NBRC 104273</strain>
    </source>
</reference>
<proteinExistence type="predicted"/>
<name>A0A8J3XG35_9ACTN</name>
<evidence type="ECO:0000313" key="1">
    <source>
        <dbReference type="EMBL" id="GII39755.1"/>
    </source>
</evidence>
<accession>A0A8J3XG35</accession>
<gene>
    <name evidence="1" type="ORF">Pph01_47580</name>
</gene>
<comment type="caution">
    <text evidence="1">The sequence shown here is derived from an EMBL/GenBank/DDBJ whole genome shotgun (WGS) entry which is preliminary data.</text>
</comment>
<dbReference type="EMBL" id="BOOP01000021">
    <property type="protein sequence ID" value="GII39755.1"/>
    <property type="molecule type" value="Genomic_DNA"/>
</dbReference>